<dbReference type="GO" id="GO:0008270">
    <property type="term" value="F:zinc ion binding"/>
    <property type="evidence" value="ECO:0007669"/>
    <property type="project" value="UniProtKB-KW"/>
</dbReference>
<dbReference type="GO" id="GO:0003682">
    <property type="term" value="F:chromatin binding"/>
    <property type="evidence" value="ECO:0007669"/>
    <property type="project" value="TreeGrafter"/>
</dbReference>
<dbReference type="GO" id="GO:0005634">
    <property type="term" value="C:nucleus"/>
    <property type="evidence" value="ECO:0007669"/>
    <property type="project" value="TreeGrafter"/>
</dbReference>
<keyword evidence="7" id="KW-1185">Reference proteome</keyword>
<organism evidence="6 7">
    <name type="scientific">Fraxinus pennsylvanica</name>
    <dbReference type="NCBI Taxonomy" id="56036"/>
    <lineage>
        <taxon>Eukaryota</taxon>
        <taxon>Viridiplantae</taxon>
        <taxon>Streptophyta</taxon>
        <taxon>Embryophyta</taxon>
        <taxon>Tracheophyta</taxon>
        <taxon>Spermatophyta</taxon>
        <taxon>Magnoliopsida</taxon>
        <taxon>eudicotyledons</taxon>
        <taxon>Gunneridae</taxon>
        <taxon>Pentapetalae</taxon>
        <taxon>asterids</taxon>
        <taxon>lamiids</taxon>
        <taxon>Lamiales</taxon>
        <taxon>Oleaceae</taxon>
        <taxon>Oleeae</taxon>
        <taxon>Fraxinus</taxon>
    </lineage>
</organism>
<dbReference type="AlphaFoldDB" id="A0AAD2EAG2"/>
<dbReference type="PANTHER" id="PTHR47025:SF2">
    <property type="entry name" value="AUTOIMMUNE REGULATOR"/>
    <property type="match status" value="1"/>
</dbReference>
<dbReference type="GO" id="GO:0045944">
    <property type="term" value="P:positive regulation of transcription by RNA polymerase II"/>
    <property type="evidence" value="ECO:0007669"/>
    <property type="project" value="TreeGrafter"/>
</dbReference>
<evidence type="ECO:0000256" key="3">
    <source>
        <dbReference type="ARBA" id="ARBA00022833"/>
    </source>
</evidence>
<dbReference type="InterPro" id="IPR019786">
    <property type="entry name" value="Zinc_finger_PHD-type_CS"/>
</dbReference>
<dbReference type="GO" id="GO:0042393">
    <property type="term" value="F:histone binding"/>
    <property type="evidence" value="ECO:0007669"/>
    <property type="project" value="TreeGrafter"/>
</dbReference>
<dbReference type="EMBL" id="OU503052">
    <property type="protein sequence ID" value="CAI9780731.1"/>
    <property type="molecule type" value="Genomic_DNA"/>
</dbReference>
<evidence type="ECO:0000259" key="5">
    <source>
        <dbReference type="PROSITE" id="PS50016"/>
    </source>
</evidence>
<dbReference type="SUPFAM" id="SSF57903">
    <property type="entry name" value="FYVE/PHD zinc finger"/>
    <property type="match status" value="1"/>
</dbReference>
<evidence type="ECO:0000256" key="2">
    <source>
        <dbReference type="ARBA" id="ARBA00022771"/>
    </source>
</evidence>
<dbReference type="InterPro" id="IPR011011">
    <property type="entry name" value="Znf_FYVE_PHD"/>
</dbReference>
<dbReference type="GO" id="GO:0000977">
    <property type="term" value="F:RNA polymerase II transcription regulatory region sequence-specific DNA binding"/>
    <property type="evidence" value="ECO:0007669"/>
    <property type="project" value="TreeGrafter"/>
</dbReference>
<dbReference type="InterPro" id="IPR013083">
    <property type="entry name" value="Znf_RING/FYVE/PHD"/>
</dbReference>
<feature type="domain" description="PHD-type" evidence="5">
    <location>
        <begin position="157"/>
        <end position="218"/>
    </location>
</feature>
<evidence type="ECO:0000313" key="6">
    <source>
        <dbReference type="EMBL" id="CAI9780731.1"/>
    </source>
</evidence>
<accession>A0AAD2EAG2</accession>
<evidence type="ECO:0000313" key="7">
    <source>
        <dbReference type="Proteomes" id="UP000834106"/>
    </source>
</evidence>
<name>A0AAD2EAG2_9LAMI</name>
<dbReference type="SMART" id="SM00249">
    <property type="entry name" value="PHD"/>
    <property type="match status" value="1"/>
</dbReference>
<dbReference type="PROSITE" id="PS01359">
    <property type="entry name" value="ZF_PHD_1"/>
    <property type="match status" value="1"/>
</dbReference>
<dbReference type="PROSITE" id="PS50016">
    <property type="entry name" value="ZF_PHD_2"/>
    <property type="match status" value="1"/>
</dbReference>
<dbReference type="InterPro" id="IPR001965">
    <property type="entry name" value="Znf_PHD"/>
</dbReference>
<dbReference type="Pfam" id="PF00628">
    <property type="entry name" value="PHD"/>
    <property type="match status" value="1"/>
</dbReference>
<evidence type="ECO:0000256" key="1">
    <source>
        <dbReference type="ARBA" id="ARBA00022723"/>
    </source>
</evidence>
<evidence type="ECO:0000256" key="4">
    <source>
        <dbReference type="PROSITE-ProRule" id="PRU00146"/>
    </source>
</evidence>
<dbReference type="Proteomes" id="UP000834106">
    <property type="component" value="Chromosome 17"/>
</dbReference>
<sequence length="298" mass="33350">MTSATSYCPEKDVHAYVDLPIAGGGFIKLFVDARSSFAAFRGFRHPVDNKGQDFEACRTFLAVPESNLRSQFLEIQGYGHSILISYFAPSLTEECGSLPSIPQENWYCKYCENMILKEQYAEHNTNAIDAGRVAGINALQQITQRCIRIVETTEADAGGCAVCGGDDFIASEFNDRTVIICDQCEKDYHVGCLREQKMDDLKELPKDKWFCCTSCRSIHSALQDLVIDSEQMLPEALLNLVKKKHENKSSEVNPVVDIRWRLLSGKLASEDTDVWFSGAETIFHVFPLAVSFFSSALK</sequence>
<protein>
    <recommendedName>
        <fullName evidence="5">PHD-type domain-containing protein</fullName>
    </recommendedName>
</protein>
<reference evidence="6" key="1">
    <citation type="submission" date="2023-05" db="EMBL/GenBank/DDBJ databases">
        <authorList>
            <person name="Huff M."/>
        </authorList>
    </citation>
    <scope>NUCLEOTIDE SEQUENCE</scope>
</reference>
<dbReference type="Gene3D" id="3.30.40.10">
    <property type="entry name" value="Zinc/RING finger domain, C3HC4 (zinc finger)"/>
    <property type="match status" value="1"/>
</dbReference>
<keyword evidence="2 4" id="KW-0863">Zinc-finger</keyword>
<dbReference type="InterPro" id="IPR019787">
    <property type="entry name" value="Znf_PHD-finger"/>
</dbReference>
<dbReference type="PANTHER" id="PTHR47025">
    <property type="entry name" value="AUTOIMMUNE REGULATOR"/>
    <property type="match status" value="1"/>
</dbReference>
<gene>
    <name evidence="6" type="ORF">FPE_LOCUS28161</name>
</gene>
<keyword evidence="3" id="KW-0862">Zinc</keyword>
<proteinExistence type="predicted"/>
<keyword evidence="1" id="KW-0479">Metal-binding</keyword>